<evidence type="ECO:0000256" key="2">
    <source>
        <dbReference type="ARBA" id="ARBA00023002"/>
    </source>
</evidence>
<accession>A0A1W1HE30</accession>
<dbReference type="Proteomes" id="UP000191931">
    <property type="component" value="Unassembled WGS sequence"/>
</dbReference>
<keyword evidence="5" id="KW-1185">Reference proteome</keyword>
<dbReference type="InterPro" id="IPR013785">
    <property type="entry name" value="Aldolase_TIM"/>
</dbReference>
<dbReference type="PANTHER" id="PTHR43656:SF2">
    <property type="entry name" value="BINDING OXIDOREDUCTASE, PUTATIVE (AFU_ORTHOLOGUE AFUA_2G08260)-RELATED"/>
    <property type="match status" value="1"/>
</dbReference>
<dbReference type="InterPro" id="IPR001155">
    <property type="entry name" value="OxRdtase_FMN_N"/>
</dbReference>
<proteinExistence type="predicted"/>
<dbReference type="PANTHER" id="PTHR43656">
    <property type="entry name" value="BINDING OXIDOREDUCTASE, PUTATIVE (AFU_ORTHOLOGUE AFUA_2G08260)-RELATED"/>
    <property type="match status" value="1"/>
</dbReference>
<evidence type="ECO:0000259" key="3">
    <source>
        <dbReference type="Pfam" id="PF00724"/>
    </source>
</evidence>
<dbReference type="RefSeq" id="WP_080809217.1">
    <property type="nucleotide sequence ID" value="NZ_LT828565.1"/>
</dbReference>
<evidence type="ECO:0000313" key="4">
    <source>
        <dbReference type="EMBL" id="SLM30751.1"/>
    </source>
</evidence>
<organism evidence="4 5">
    <name type="scientific">Desulfamplus magnetovallimortis</name>
    <dbReference type="NCBI Taxonomy" id="1246637"/>
    <lineage>
        <taxon>Bacteria</taxon>
        <taxon>Pseudomonadati</taxon>
        <taxon>Thermodesulfobacteriota</taxon>
        <taxon>Desulfobacteria</taxon>
        <taxon>Desulfobacterales</taxon>
        <taxon>Desulfobacteraceae</taxon>
        <taxon>Desulfamplus</taxon>
    </lineage>
</organism>
<dbReference type="Gene3D" id="3.20.20.70">
    <property type="entry name" value="Aldolase class I"/>
    <property type="match status" value="1"/>
</dbReference>
<gene>
    <name evidence="4" type="ORF">MTBBW1_2400005</name>
</gene>
<protein>
    <submittedName>
        <fullName evidence="4">NADH oxidase</fullName>
    </submittedName>
</protein>
<evidence type="ECO:0000313" key="5">
    <source>
        <dbReference type="Proteomes" id="UP000191931"/>
    </source>
</evidence>
<sequence length="412" mass="45975">MTNSNQNALKSPLKLKNGVTIKNRLFKSAMSEQLGDNLHNPSYGLVRLYDTWAKGGIGLSVTGNVMVDRFALGEPKNVVLDEKSYLSMFEQWAEAGKRDDTQLWIQLNHPGKQSPKFLTKEPVAPSAVPLGKGFDKTFNTPRELTEQEIFSIIQKFAISAGLAKRVGFSGVQIHGAHGYLISQFLSPHHNRRTDGWGGSLENRMRFVLEVFRAIRKTVGESYPVGIKLNSADFMKSGFTHEESMAVVKQLEKEGIDLVEISGGTYESPSMTGYKVKDSTRKREAYFLEYAEKVRKEIDVPFVVTGGFRSGAAMISALESGATDMIGIARPLAVMPDFPNRLMDNEIPAIHFDDPTTGFKAVDRMTLMSILWYEFQIERIAKGKAPDPALNAWRVVFQAFARMGIYGFSKRRG</sequence>
<dbReference type="SUPFAM" id="SSF51395">
    <property type="entry name" value="FMN-linked oxidoreductases"/>
    <property type="match status" value="1"/>
</dbReference>
<dbReference type="CDD" id="cd04733">
    <property type="entry name" value="OYE_like_2_FMN"/>
    <property type="match status" value="1"/>
</dbReference>
<feature type="domain" description="NADH:flavin oxidoreductase/NADH oxidase N-terminal" evidence="3">
    <location>
        <begin position="11"/>
        <end position="342"/>
    </location>
</feature>
<dbReference type="GO" id="GO:0016491">
    <property type="term" value="F:oxidoreductase activity"/>
    <property type="evidence" value="ECO:0007669"/>
    <property type="project" value="UniProtKB-KW"/>
</dbReference>
<name>A0A1W1HE30_9BACT</name>
<reference evidence="4 5" key="1">
    <citation type="submission" date="2017-03" db="EMBL/GenBank/DDBJ databases">
        <authorList>
            <person name="Afonso C.L."/>
            <person name="Miller P.J."/>
            <person name="Scott M.A."/>
            <person name="Spackman E."/>
            <person name="Goraichik I."/>
            <person name="Dimitrov K.M."/>
            <person name="Suarez D.L."/>
            <person name="Swayne D.E."/>
        </authorList>
    </citation>
    <scope>NUCLEOTIDE SEQUENCE [LARGE SCALE GENOMIC DNA]</scope>
    <source>
        <strain evidence="4">PRJEB14757</strain>
    </source>
</reference>
<dbReference type="STRING" id="1246637.MTBBW1_2400005"/>
<keyword evidence="1" id="KW-0285">Flavoprotein</keyword>
<dbReference type="InterPro" id="IPR051799">
    <property type="entry name" value="NADH_flavin_oxidoreductase"/>
</dbReference>
<dbReference type="EMBL" id="FWEV01000158">
    <property type="protein sequence ID" value="SLM30751.1"/>
    <property type="molecule type" value="Genomic_DNA"/>
</dbReference>
<evidence type="ECO:0000256" key="1">
    <source>
        <dbReference type="ARBA" id="ARBA00022630"/>
    </source>
</evidence>
<dbReference type="Pfam" id="PF00724">
    <property type="entry name" value="Oxidored_FMN"/>
    <property type="match status" value="1"/>
</dbReference>
<keyword evidence="2" id="KW-0560">Oxidoreductase</keyword>
<dbReference type="OrthoDB" id="9784632at2"/>
<dbReference type="GO" id="GO:0010181">
    <property type="term" value="F:FMN binding"/>
    <property type="evidence" value="ECO:0007669"/>
    <property type="project" value="InterPro"/>
</dbReference>
<dbReference type="AlphaFoldDB" id="A0A1W1HE30"/>